<dbReference type="Proteomes" id="UP000238375">
    <property type="component" value="Unassembled WGS sequence"/>
</dbReference>
<accession>A0A2T0SUC2</accession>
<dbReference type="OrthoDB" id="9801609at2"/>
<comment type="caution">
    <text evidence="4">The sequence shown here is derived from an EMBL/GenBank/DDBJ whole genome shotgun (WGS) entry which is preliminary data.</text>
</comment>
<dbReference type="Pfam" id="PF13439">
    <property type="entry name" value="Glyco_transf_4"/>
    <property type="match status" value="1"/>
</dbReference>
<reference evidence="4 5" key="1">
    <citation type="submission" date="2018-03" db="EMBL/GenBank/DDBJ databases">
        <title>Genomic Encyclopedia of Archaeal and Bacterial Type Strains, Phase II (KMG-II): from individual species to whole genera.</title>
        <authorList>
            <person name="Goeker M."/>
        </authorList>
    </citation>
    <scope>NUCLEOTIDE SEQUENCE [LARGE SCALE GENOMIC DNA]</scope>
    <source>
        <strain evidence="4 5">DSM 28354</strain>
    </source>
</reference>
<dbReference type="GO" id="GO:0009103">
    <property type="term" value="P:lipopolysaccharide biosynthetic process"/>
    <property type="evidence" value="ECO:0007669"/>
    <property type="project" value="TreeGrafter"/>
</dbReference>
<evidence type="ECO:0000313" key="5">
    <source>
        <dbReference type="Proteomes" id="UP000238375"/>
    </source>
</evidence>
<dbReference type="Pfam" id="PF00534">
    <property type="entry name" value="Glycos_transf_1"/>
    <property type="match status" value="1"/>
</dbReference>
<dbReference type="PANTHER" id="PTHR46401">
    <property type="entry name" value="GLYCOSYLTRANSFERASE WBBK-RELATED"/>
    <property type="match status" value="1"/>
</dbReference>
<name>A0A2T0SUC2_9BACT</name>
<dbReference type="GO" id="GO:0016757">
    <property type="term" value="F:glycosyltransferase activity"/>
    <property type="evidence" value="ECO:0007669"/>
    <property type="project" value="InterPro"/>
</dbReference>
<dbReference type="EMBL" id="PVTE01000011">
    <property type="protein sequence ID" value="PRY37016.1"/>
    <property type="molecule type" value="Genomic_DNA"/>
</dbReference>
<evidence type="ECO:0000259" key="3">
    <source>
        <dbReference type="Pfam" id="PF13439"/>
    </source>
</evidence>
<organism evidence="4 5">
    <name type="scientific">Spirosoma oryzae</name>
    <dbReference type="NCBI Taxonomy" id="1469603"/>
    <lineage>
        <taxon>Bacteria</taxon>
        <taxon>Pseudomonadati</taxon>
        <taxon>Bacteroidota</taxon>
        <taxon>Cytophagia</taxon>
        <taxon>Cytophagales</taxon>
        <taxon>Cytophagaceae</taxon>
        <taxon>Spirosoma</taxon>
    </lineage>
</organism>
<keyword evidence="5" id="KW-1185">Reference proteome</keyword>
<dbReference type="InterPro" id="IPR001296">
    <property type="entry name" value="Glyco_trans_1"/>
</dbReference>
<dbReference type="SUPFAM" id="SSF53756">
    <property type="entry name" value="UDP-Glycosyltransferase/glycogen phosphorylase"/>
    <property type="match status" value="1"/>
</dbReference>
<protein>
    <submittedName>
        <fullName evidence="4">Glycosyltransferase involved in cell wall biosynthesis</fullName>
    </submittedName>
</protein>
<dbReference type="InterPro" id="IPR028098">
    <property type="entry name" value="Glyco_trans_4-like_N"/>
</dbReference>
<evidence type="ECO:0000313" key="4">
    <source>
        <dbReference type="EMBL" id="PRY37016.1"/>
    </source>
</evidence>
<dbReference type="Gene3D" id="3.40.50.2000">
    <property type="entry name" value="Glycogen Phosphorylase B"/>
    <property type="match status" value="2"/>
</dbReference>
<evidence type="ECO:0000256" key="1">
    <source>
        <dbReference type="ARBA" id="ARBA00022679"/>
    </source>
</evidence>
<evidence type="ECO:0000259" key="2">
    <source>
        <dbReference type="Pfam" id="PF00534"/>
    </source>
</evidence>
<dbReference type="RefSeq" id="WP_106138498.1">
    <property type="nucleotide sequence ID" value="NZ_PVTE01000011.1"/>
</dbReference>
<keyword evidence="1 4" id="KW-0808">Transferase</keyword>
<dbReference type="AlphaFoldDB" id="A0A2T0SUC2"/>
<dbReference type="PANTHER" id="PTHR46401:SF2">
    <property type="entry name" value="GLYCOSYLTRANSFERASE WBBK-RELATED"/>
    <property type="match status" value="1"/>
</dbReference>
<feature type="domain" description="Glycosyl transferase family 1" evidence="2">
    <location>
        <begin position="189"/>
        <end position="349"/>
    </location>
</feature>
<dbReference type="CDD" id="cd03809">
    <property type="entry name" value="GT4_MtfB-like"/>
    <property type="match status" value="1"/>
</dbReference>
<feature type="domain" description="Glycosyltransferase subfamily 4-like N-terminal" evidence="3">
    <location>
        <begin position="16"/>
        <end position="174"/>
    </location>
</feature>
<gene>
    <name evidence="4" type="ORF">CLV58_11153</name>
</gene>
<proteinExistence type="predicted"/>
<sequence>MTVLYDHQCFTGTTYGGVSRYFFDLMRVFSTRSDIQFRLSLLLSNNDYLRQQPFNRYWTYGRFANNRRVNQAVSQINRQHSLQQLRAGQFDVFHPTYYHRYFLNAIGTKPFVLTFHDASTERFGDKYPELGRGLYETKKVLLDRANAVIAVSDFTKQDILRYFSVDPAKIHVVPLSTSMSEQKPLITDQPAATTAQPYLLFVGKRDLYKNFDTFVRAIDPLFKRYPDLHLVCAGGGSFSSAEQASFQSAGLAGRVRYAPIPDNNVLFDLYRQARAFIFPSLNEGFGIPVLEAFASGCPAVLSDRSSLPEVADDAAVFFDPDDTDAIGTAIERVITDESLRADLIQKGYRRLADFSAERTAAQTLAVYQSLL</sequence>